<feature type="compositionally biased region" description="Polar residues" evidence="1">
    <location>
        <begin position="265"/>
        <end position="282"/>
    </location>
</feature>
<feature type="compositionally biased region" description="Basic and acidic residues" evidence="1">
    <location>
        <begin position="328"/>
        <end position="349"/>
    </location>
</feature>
<proteinExistence type="predicted"/>
<accession>A0ABD6DXR3</accession>
<dbReference type="RefSeq" id="WP_256308698.1">
    <property type="nucleotide sequence ID" value="NZ_JANHAW010000003.1"/>
</dbReference>
<evidence type="ECO:0000313" key="3">
    <source>
        <dbReference type="Proteomes" id="UP001597092"/>
    </source>
</evidence>
<feature type="compositionally biased region" description="Basic and acidic residues" evidence="1">
    <location>
        <begin position="288"/>
        <end position="299"/>
    </location>
</feature>
<feature type="compositionally biased region" description="Basic and acidic residues" evidence="1">
    <location>
        <begin position="122"/>
        <end position="136"/>
    </location>
</feature>
<dbReference type="Proteomes" id="UP001597092">
    <property type="component" value="Unassembled WGS sequence"/>
</dbReference>
<keyword evidence="3" id="KW-1185">Reference proteome</keyword>
<sequence>MTASHVDIDLPRFSRFLGVAGLASADEPSESPPIGLVRPFAGILDTGVRLDRIGGPMPALSYLTLAPLLARAIAGRRTQGQERSPESRDTRSVEGRGPNRSVLDPSGPGGDENETADDERDTAEQTVREVLQESGREPGGSTTRSDVGGMGENLSTVTTFDRTVRRLADRHRPEAAVGSPSRLGASGWAAATGDEGSEPTGPQRTVLDRGERRSGADETTGTESDAGEPTVRSVLRATDDMSTATSGTEEAARPHADEGAGTGSGEQATPTGQPHRSPAASTETDEGDGSRSRGSDRRGGTMTGGSDLLDGVTETTFTGPSTSPRMTVVEERAGSEDDPTVDGRGRSPERATVQRSESESYDAREVGQSPSTGPSGSDEKRRETTETPSVFAPDGRVNDRVLDRLYEELRRKERIERDREGR</sequence>
<feature type="compositionally biased region" description="Basic and acidic residues" evidence="1">
    <location>
        <begin position="206"/>
        <end position="216"/>
    </location>
</feature>
<feature type="compositionally biased region" description="Acidic residues" evidence="1">
    <location>
        <begin position="111"/>
        <end position="121"/>
    </location>
</feature>
<dbReference type="AlphaFoldDB" id="A0ABD6DXR3"/>
<gene>
    <name evidence="2" type="ORF">ACFSAS_10660</name>
</gene>
<evidence type="ECO:0000313" key="2">
    <source>
        <dbReference type="EMBL" id="MFD1686072.1"/>
    </source>
</evidence>
<feature type="compositionally biased region" description="Basic and acidic residues" evidence="1">
    <location>
        <begin position="79"/>
        <end position="94"/>
    </location>
</feature>
<feature type="compositionally biased region" description="Basic and acidic residues" evidence="1">
    <location>
        <begin position="356"/>
        <end position="365"/>
    </location>
</feature>
<feature type="compositionally biased region" description="Basic and acidic residues" evidence="1">
    <location>
        <begin position="162"/>
        <end position="174"/>
    </location>
</feature>
<organism evidence="2 3">
    <name type="scientific">Halobellus litoreus</name>
    <dbReference type="NCBI Taxonomy" id="755310"/>
    <lineage>
        <taxon>Archaea</taxon>
        <taxon>Methanobacteriati</taxon>
        <taxon>Methanobacteriota</taxon>
        <taxon>Stenosarchaea group</taxon>
        <taxon>Halobacteria</taxon>
        <taxon>Halobacteriales</taxon>
        <taxon>Haloferacaceae</taxon>
        <taxon>Halobellus</taxon>
    </lineage>
</organism>
<protein>
    <submittedName>
        <fullName evidence="2">Uncharacterized protein</fullName>
    </submittedName>
</protein>
<dbReference type="EMBL" id="JBHUDP010000003">
    <property type="protein sequence ID" value="MFD1686072.1"/>
    <property type="molecule type" value="Genomic_DNA"/>
</dbReference>
<comment type="caution">
    <text evidence="2">The sequence shown here is derived from an EMBL/GenBank/DDBJ whole genome shotgun (WGS) entry which is preliminary data.</text>
</comment>
<reference evidence="2 3" key="1">
    <citation type="journal article" date="2019" name="Int. J. Syst. Evol. Microbiol.">
        <title>The Global Catalogue of Microorganisms (GCM) 10K type strain sequencing project: providing services to taxonomists for standard genome sequencing and annotation.</title>
        <authorList>
            <consortium name="The Broad Institute Genomics Platform"/>
            <consortium name="The Broad Institute Genome Sequencing Center for Infectious Disease"/>
            <person name="Wu L."/>
            <person name="Ma J."/>
        </authorList>
    </citation>
    <scope>NUCLEOTIDE SEQUENCE [LARGE SCALE GENOMIC DNA]</scope>
    <source>
        <strain evidence="2 3">CGMCC 1.10387</strain>
    </source>
</reference>
<feature type="region of interest" description="Disordered" evidence="1">
    <location>
        <begin position="75"/>
        <end position="398"/>
    </location>
</feature>
<feature type="compositionally biased region" description="Polar residues" evidence="1">
    <location>
        <begin position="313"/>
        <end position="325"/>
    </location>
</feature>
<name>A0ABD6DXR3_9EURY</name>
<evidence type="ECO:0000256" key="1">
    <source>
        <dbReference type="SAM" id="MobiDB-lite"/>
    </source>
</evidence>